<feature type="compositionally biased region" description="Polar residues" evidence="1">
    <location>
        <begin position="418"/>
        <end position="468"/>
    </location>
</feature>
<evidence type="ECO:0000256" key="1">
    <source>
        <dbReference type="SAM" id="MobiDB-lite"/>
    </source>
</evidence>
<dbReference type="Proteomes" id="UP000326950">
    <property type="component" value="Unassembled WGS sequence"/>
</dbReference>
<evidence type="ECO:0000313" key="2">
    <source>
        <dbReference type="EMBL" id="KAE8168071.1"/>
    </source>
</evidence>
<organism evidence="2 3">
    <name type="scientific">Aspergillus tamarii</name>
    <dbReference type="NCBI Taxonomy" id="41984"/>
    <lineage>
        <taxon>Eukaryota</taxon>
        <taxon>Fungi</taxon>
        <taxon>Dikarya</taxon>
        <taxon>Ascomycota</taxon>
        <taxon>Pezizomycotina</taxon>
        <taxon>Eurotiomycetes</taxon>
        <taxon>Eurotiomycetidae</taxon>
        <taxon>Eurotiales</taxon>
        <taxon>Aspergillaceae</taxon>
        <taxon>Aspergillus</taxon>
        <taxon>Aspergillus subgen. Circumdati</taxon>
    </lineage>
</organism>
<feature type="compositionally biased region" description="Basic and acidic residues" evidence="1">
    <location>
        <begin position="540"/>
        <end position="554"/>
    </location>
</feature>
<accession>A0A5N6VE71</accession>
<feature type="compositionally biased region" description="Acidic residues" evidence="1">
    <location>
        <begin position="311"/>
        <end position="325"/>
    </location>
</feature>
<dbReference type="EMBL" id="ML738587">
    <property type="protein sequence ID" value="KAE8168071.1"/>
    <property type="molecule type" value="Genomic_DNA"/>
</dbReference>
<feature type="compositionally biased region" description="Polar residues" evidence="1">
    <location>
        <begin position="489"/>
        <end position="506"/>
    </location>
</feature>
<dbReference type="OrthoDB" id="4187489at2759"/>
<dbReference type="AlphaFoldDB" id="A0A5N6VE71"/>
<feature type="compositionally biased region" description="Basic and acidic residues" evidence="1">
    <location>
        <begin position="507"/>
        <end position="516"/>
    </location>
</feature>
<reference evidence="2 3" key="1">
    <citation type="submission" date="2019-04" db="EMBL/GenBank/DDBJ databases">
        <title>Friends and foes A comparative genomics study of 23 Aspergillus species from section Flavi.</title>
        <authorList>
            <consortium name="DOE Joint Genome Institute"/>
            <person name="Kjaerbolling I."/>
            <person name="Vesth T."/>
            <person name="Frisvad J.C."/>
            <person name="Nybo J.L."/>
            <person name="Theobald S."/>
            <person name="Kildgaard S."/>
            <person name="Isbrandt T."/>
            <person name="Kuo A."/>
            <person name="Sato A."/>
            <person name="Lyhne E.K."/>
            <person name="Kogle M.E."/>
            <person name="Wiebenga A."/>
            <person name="Kun R.S."/>
            <person name="Lubbers R.J."/>
            <person name="Makela M.R."/>
            <person name="Barry K."/>
            <person name="Chovatia M."/>
            <person name="Clum A."/>
            <person name="Daum C."/>
            <person name="Haridas S."/>
            <person name="He G."/>
            <person name="LaButti K."/>
            <person name="Lipzen A."/>
            <person name="Mondo S."/>
            <person name="Riley R."/>
            <person name="Salamov A."/>
            <person name="Simmons B.A."/>
            <person name="Magnuson J.K."/>
            <person name="Henrissat B."/>
            <person name="Mortensen U.H."/>
            <person name="Larsen T.O."/>
            <person name="Devries R.P."/>
            <person name="Grigoriev I.V."/>
            <person name="Machida M."/>
            <person name="Baker S.E."/>
            <person name="Andersen M.R."/>
        </authorList>
    </citation>
    <scope>NUCLEOTIDE SEQUENCE [LARGE SCALE GENOMIC DNA]</scope>
    <source>
        <strain evidence="2 3">CBS 117626</strain>
    </source>
</reference>
<gene>
    <name evidence="2" type="ORF">BDV40DRAFT_252333</name>
</gene>
<keyword evidence="3" id="KW-1185">Reference proteome</keyword>
<protein>
    <submittedName>
        <fullName evidence="2">Uncharacterized protein</fullName>
    </submittedName>
</protein>
<feature type="region of interest" description="Disordered" evidence="1">
    <location>
        <begin position="255"/>
        <end position="558"/>
    </location>
</feature>
<sequence>MDLSKLARPAILCQCLRCSSSLAALENEWAKLSNSYSVAAGWLSVELHRISISPEKKQVPQSSDLSILRGRILQEISCKLCQQKLGVLCSLDSGPNVFWKLSKVSFREIVSMRTVEPVFKDGLLERLIHPPQKESTRRDRTSIQPGALVPVGSSEMDHYTTSVEQQIQHHGLSLDHISSSVSNLHDTMSELKGAFTALRIELNSPGRFPDLGSTMDNDFNMITTVLKELKAKSEEIEKLKLEIEALKLKNRYVEEQNARHQQQQQQQQQPSTLSIPGPLPEVRSPGLLQAGRKRPWPDSWPSGRTQPIADSFDDGDEEDSIDFSLEDPHMPPVKIPLKAPETDAMMDTPREPTAPGSPNFRVEINPSRHQSPQWGTPEIHPSVEQQTMSKRPRMSQASEKPPPSGESDKRRPGRPRKSISQATKPDFSQAQTPRPTPLSEQNPNVNSNGQKENAPSSTSPSQRQNGTETRPGRPRSLRSRSRPPPRHSTGPNNSFSEQDQTHTSPSRQKETPHGPEDPVSFDQETGSGKENPPGKTNGAHTDDKNQREAQEKRKAQVAARDIMARLAMQREEAMETEAR</sequence>
<evidence type="ECO:0000313" key="3">
    <source>
        <dbReference type="Proteomes" id="UP000326950"/>
    </source>
</evidence>
<name>A0A5N6VE71_ASPTM</name>
<proteinExistence type="predicted"/>
<feature type="compositionally biased region" description="Basic residues" evidence="1">
    <location>
        <begin position="472"/>
        <end position="485"/>
    </location>
</feature>